<keyword evidence="3" id="KW-1185">Reference proteome</keyword>
<gene>
    <name evidence="2" type="ORF">KC01_LOCUS25095</name>
</gene>
<protein>
    <submittedName>
        <fullName evidence="2">Uncharacterized protein</fullName>
    </submittedName>
</protein>
<dbReference type="EMBL" id="OZ035843">
    <property type="protein sequence ID" value="CAL1596408.1"/>
    <property type="molecule type" value="Genomic_DNA"/>
</dbReference>
<evidence type="ECO:0000256" key="1">
    <source>
        <dbReference type="SAM" id="MobiDB-lite"/>
    </source>
</evidence>
<dbReference type="Proteomes" id="UP001497482">
    <property type="component" value="Chromosome 21"/>
</dbReference>
<name>A0AAV2L5U3_KNICA</name>
<evidence type="ECO:0000313" key="2">
    <source>
        <dbReference type="EMBL" id="CAL1596408.1"/>
    </source>
</evidence>
<proteinExistence type="predicted"/>
<dbReference type="AlphaFoldDB" id="A0AAV2L5U3"/>
<reference evidence="2 3" key="1">
    <citation type="submission" date="2024-04" db="EMBL/GenBank/DDBJ databases">
        <authorList>
            <person name="Waldvogel A.-M."/>
            <person name="Schoenle A."/>
        </authorList>
    </citation>
    <scope>NUCLEOTIDE SEQUENCE [LARGE SCALE GENOMIC DNA]</scope>
</reference>
<feature type="compositionally biased region" description="Low complexity" evidence="1">
    <location>
        <begin position="76"/>
        <end position="99"/>
    </location>
</feature>
<sequence>MESLQLHSDEAVRTRPQREIRLPQHLDNYEVGYQPPVTTPSAVITLPASTTTADHGAAAVPKLVEPSPRREKPHSCRSSVSSHHSRKSQSSFHSLSKGSTVDGLSELQSARLEERMKRMELAEAQRQVMEQTLVDKQCLLLDRQARDALNEQEMAHKAKEAISKQQILQRRLKEKDMEVERAALITSFLTEDEITSPCTSRPLSDCEYNHKLFEGALPLPTHSHGPPGLLHSTPYLPAPSPRQTLLHCHPKCSFLSHSPKLECNTCLRHIYSQCQRIQTIYLFPLSSPYNRMSLHLPPASEEHLAQI</sequence>
<evidence type="ECO:0000313" key="3">
    <source>
        <dbReference type="Proteomes" id="UP001497482"/>
    </source>
</evidence>
<feature type="region of interest" description="Disordered" evidence="1">
    <location>
        <begin position="52"/>
        <end position="100"/>
    </location>
</feature>
<organism evidence="2 3">
    <name type="scientific">Knipowitschia caucasica</name>
    <name type="common">Caucasian dwarf goby</name>
    <name type="synonym">Pomatoschistus caucasicus</name>
    <dbReference type="NCBI Taxonomy" id="637954"/>
    <lineage>
        <taxon>Eukaryota</taxon>
        <taxon>Metazoa</taxon>
        <taxon>Chordata</taxon>
        <taxon>Craniata</taxon>
        <taxon>Vertebrata</taxon>
        <taxon>Euteleostomi</taxon>
        <taxon>Actinopterygii</taxon>
        <taxon>Neopterygii</taxon>
        <taxon>Teleostei</taxon>
        <taxon>Neoteleostei</taxon>
        <taxon>Acanthomorphata</taxon>
        <taxon>Gobiaria</taxon>
        <taxon>Gobiiformes</taxon>
        <taxon>Gobioidei</taxon>
        <taxon>Gobiidae</taxon>
        <taxon>Gobiinae</taxon>
        <taxon>Knipowitschia</taxon>
    </lineage>
</organism>
<accession>A0AAV2L5U3</accession>